<dbReference type="Pfam" id="PF00015">
    <property type="entry name" value="MCPsignal"/>
    <property type="match status" value="1"/>
</dbReference>
<comment type="caution">
    <text evidence="14">The sequence shown here is derived from an EMBL/GenBank/DDBJ whole genome shotgun (WGS) entry which is preliminary data.</text>
</comment>
<dbReference type="PROSITE" id="PS50111">
    <property type="entry name" value="CHEMOTAXIS_TRANSDUC_2"/>
    <property type="match status" value="1"/>
</dbReference>
<feature type="transmembrane region" description="Helical" evidence="12">
    <location>
        <begin position="187"/>
        <end position="208"/>
    </location>
</feature>
<feature type="domain" description="Methyl-accepting transducer" evidence="13">
    <location>
        <begin position="269"/>
        <end position="498"/>
    </location>
</feature>
<comment type="similarity">
    <text evidence="9">Belongs to the methyl-accepting chemotaxis (MCP) protein family.</text>
</comment>
<keyword evidence="7 12" id="KW-0472">Membrane</keyword>
<evidence type="ECO:0000256" key="6">
    <source>
        <dbReference type="ARBA" id="ARBA00022989"/>
    </source>
</evidence>
<dbReference type="Pfam" id="PF02203">
    <property type="entry name" value="TarH"/>
    <property type="match status" value="1"/>
</dbReference>
<protein>
    <submittedName>
        <fullName evidence="14">Methyl-accepting chemotaxis protein</fullName>
    </submittedName>
</protein>
<dbReference type="InterPro" id="IPR003122">
    <property type="entry name" value="Tar_rcpt_lig-bd"/>
</dbReference>
<evidence type="ECO:0000259" key="13">
    <source>
        <dbReference type="PROSITE" id="PS50111"/>
    </source>
</evidence>
<dbReference type="RefSeq" id="WP_273670228.1">
    <property type="nucleotide sequence ID" value="NZ_JAQQXR010000002.1"/>
</dbReference>
<dbReference type="CDD" id="cd11386">
    <property type="entry name" value="MCP_signal"/>
    <property type="match status" value="1"/>
</dbReference>
<evidence type="ECO:0000256" key="2">
    <source>
        <dbReference type="ARBA" id="ARBA00022475"/>
    </source>
</evidence>
<accession>A0ABT5JZS3</accession>
<keyword evidence="4" id="KW-0997">Cell inner membrane</keyword>
<evidence type="ECO:0000256" key="5">
    <source>
        <dbReference type="ARBA" id="ARBA00022692"/>
    </source>
</evidence>
<keyword evidence="6 12" id="KW-1133">Transmembrane helix</keyword>
<dbReference type="PANTHER" id="PTHR43531:SF14">
    <property type="entry name" value="METHYL-ACCEPTING CHEMOTAXIS PROTEIN I-RELATED"/>
    <property type="match status" value="1"/>
</dbReference>
<feature type="region of interest" description="Disordered" evidence="11">
    <location>
        <begin position="532"/>
        <end position="553"/>
    </location>
</feature>
<evidence type="ECO:0000256" key="9">
    <source>
        <dbReference type="ARBA" id="ARBA00029447"/>
    </source>
</evidence>
<keyword evidence="5 12" id="KW-0812">Transmembrane</keyword>
<evidence type="ECO:0000256" key="7">
    <source>
        <dbReference type="ARBA" id="ARBA00023136"/>
    </source>
</evidence>
<evidence type="ECO:0000256" key="3">
    <source>
        <dbReference type="ARBA" id="ARBA00022481"/>
    </source>
</evidence>
<evidence type="ECO:0000256" key="12">
    <source>
        <dbReference type="SAM" id="Phobius"/>
    </source>
</evidence>
<evidence type="ECO:0000313" key="14">
    <source>
        <dbReference type="EMBL" id="MDC8757556.1"/>
    </source>
</evidence>
<dbReference type="InterPro" id="IPR004089">
    <property type="entry name" value="MCPsignal_dom"/>
</dbReference>
<comment type="subcellular location">
    <subcellularLocation>
        <location evidence="1">Cell inner membrane</location>
        <topology evidence="1">Multi-pass membrane protein</topology>
    </subcellularLocation>
</comment>
<dbReference type="Proteomes" id="UP001221208">
    <property type="component" value="Unassembled WGS sequence"/>
</dbReference>
<dbReference type="PANTHER" id="PTHR43531">
    <property type="entry name" value="PROTEIN ICFG"/>
    <property type="match status" value="1"/>
</dbReference>
<evidence type="ECO:0000256" key="10">
    <source>
        <dbReference type="PROSITE-ProRule" id="PRU00284"/>
    </source>
</evidence>
<dbReference type="InterPro" id="IPR004090">
    <property type="entry name" value="Chemotax_Me-accpt_rcpt"/>
</dbReference>
<keyword evidence="3" id="KW-0488">Methylation</keyword>
<keyword evidence="2" id="KW-1003">Cell membrane</keyword>
<evidence type="ECO:0000313" key="15">
    <source>
        <dbReference type="Proteomes" id="UP001221208"/>
    </source>
</evidence>
<evidence type="ECO:0000256" key="11">
    <source>
        <dbReference type="SAM" id="MobiDB-lite"/>
    </source>
</evidence>
<dbReference type="SMART" id="SM00283">
    <property type="entry name" value="MA"/>
    <property type="match status" value="1"/>
</dbReference>
<evidence type="ECO:0000256" key="4">
    <source>
        <dbReference type="ARBA" id="ARBA00022519"/>
    </source>
</evidence>
<reference evidence="14 15" key="1">
    <citation type="submission" date="2022-10" db="EMBL/GenBank/DDBJ databases">
        <title>Janthinobacterium sp. hw3 Genome sequencing.</title>
        <authorList>
            <person name="Park S."/>
        </authorList>
    </citation>
    <scope>NUCLEOTIDE SEQUENCE [LARGE SCALE GENOMIC DNA]</scope>
    <source>
        <strain evidence="15">hw3</strain>
    </source>
</reference>
<proteinExistence type="inferred from homology"/>
<name>A0ABT5JZS3_9BURK</name>
<dbReference type="PRINTS" id="PR00260">
    <property type="entry name" value="CHEMTRNSDUCR"/>
</dbReference>
<gene>
    <name evidence="14" type="ORF">OIK44_08155</name>
</gene>
<dbReference type="InterPro" id="IPR051310">
    <property type="entry name" value="MCP_chemotaxis"/>
</dbReference>
<dbReference type="EMBL" id="JAQQXR010000002">
    <property type="protein sequence ID" value="MDC8757556.1"/>
    <property type="molecule type" value="Genomic_DNA"/>
</dbReference>
<dbReference type="Gene3D" id="1.10.287.950">
    <property type="entry name" value="Methyl-accepting chemotaxis protein"/>
    <property type="match status" value="1"/>
</dbReference>
<dbReference type="SUPFAM" id="SSF58104">
    <property type="entry name" value="Methyl-accepting chemotaxis protein (MCP) signaling domain"/>
    <property type="match status" value="1"/>
</dbReference>
<evidence type="ECO:0000256" key="8">
    <source>
        <dbReference type="ARBA" id="ARBA00023224"/>
    </source>
</evidence>
<evidence type="ECO:0000256" key="1">
    <source>
        <dbReference type="ARBA" id="ARBA00004429"/>
    </source>
</evidence>
<keyword evidence="15" id="KW-1185">Reference proteome</keyword>
<sequence length="553" mass="57743">MEMTLKARLSAVIAALFLLSVAIGLLGLYGMGKANAGLESVYQDRTIALEQISRIDRLLVSNRLALSEALLDPQAANVDGKSQLVDKNAAEITKTWSAYMLTTLTVEEKRLADKFAVDRGAMVREALLPAMAALRAGQVDAARQLQRKFDQLTQPVRSGIDALRQLQVDVAGGEYAQAVARYATIRALMLAALGAGALAAGLTDFLLVRKIYRQLGGEPEYAMQIVQRIAGGDLGVPVELAGDDRHSLLYAMRGMQESLASTVGTIRQSTDTIACASSEIASGNLDLSSRTEQQASSLEQTASSMEELTSTVKQNSDSARRANQLALSASSVAVQGGAVVARVVETMGAINDSARKIADIIGVIDGIAFQTNILALNAAVEAARAGEQGRGFAVVASEVRNLAQRSAGAAKEIKELIGDSVEKVDSGSKLVDQAGATMDEIVASVKRVTDIMGEISSASAEQEAGIEQINQAISEMDGVTQQNAALVEQAAAAAESLQDQAGSLAQAVGVFKLGGGEAAAPAMALVAGLKPAATTPRPAPRPARQQKAVGIFK</sequence>
<keyword evidence="8 10" id="KW-0807">Transducer</keyword>
<organism evidence="14 15">
    <name type="scientific">Janthinobacterium fluminis</name>
    <dbReference type="NCBI Taxonomy" id="2987524"/>
    <lineage>
        <taxon>Bacteria</taxon>
        <taxon>Pseudomonadati</taxon>
        <taxon>Pseudomonadota</taxon>
        <taxon>Betaproteobacteria</taxon>
        <taxon>Burkholderiales</taxon>
        <taxon>Oxalobacteraceae</taxon>
        <taxon>Janthinobacterium</taxon>
    </lineage>
</organism>